<dbReference type="Pfam" id="PF08241">
    <property type="entry name" value="Methyltransf_11"/>
    <property type="match status" value="1"/>
</dbReference>
<comment type="caution">
    <text evidence="2">The sequence shown here is derived from an EMBL/GenBank/DDBJ whole genome shotgun (WGS) entry which is preliminary data.</text>
</comment>
<dbReference type="GO" id="GO:0032259">
    <property type="term" value="P:methylation"/>
    <property type="evidence" value="ECO:0007669"/>
    <property type="project" value="UniProtKB-KW"/>
</dbReference>
<keyword evidence="2" id="KW-0808">Transferase</keyword>
<dbReference type="CDD" id="cd02440">
    <property type="entry name" value="AdoMet_MTases"/>
    <property type="match status" value="1"/>
</dbReference>
<evidence type="ECO:0000313" key="3">
    <source>
        <dbReference type="Proteomes" id="UP000282674"/>
    </source>
</evidence>
<dbReference type="Gene3D" id="3.40.50.150">
    <property type="entry name" value="Vaccinia Virus protein VP39"/>
    <property type="match status" value="1"/>
</dbReference>
<evidence type="ECO:0000313" key="2">
    <source>
        <dbReference type="EMBL" id="RMI38343.1"/>
    </source>
</evidence>
<sequence length="284" mass="29768">MPPTDRPFTDPEAVPGLYADRDRVRRRSDSLLGAKIRGLHVGETTAALLGSTVPAPGLGADGGPAVIADIGCGQGRPTRTLRRRLPLARVLAVDASPTMLTQARALLNPTPGPGVELLAADFHRLPLSSGVLDAATAVFCLYHSAHPERVVGEIARVLRPGGVAMLVSKSADSYRELDLLLAASGLDPGAPDRPSLYASASGEILADLAASALTVQTVLHDRHLFRFGSVAAVAEYLLTVPKFQIPARLPEDPAAVAAHLRCHRGDGSFTMTSTITYVLAWGAA</sequence>
<name>A0A3M2LP84_9ACTN</name>
<dbReference type="PANTHER" id="PTHR43591:SF108">
    <property type="entry name" value="S-ADENOSYL-L-METHIONINE-DEPENDENT METHYLTRANSFERASE"/>
    <property type="match status" value="1"/>
</dbReference>
<protein>
    <submittedName>
        <fullName evidence="2">Class I SAM-dependent methyltransferase</fullName>
    </submittedName>
</protein>
<dbReference type="SUPFAM" id="SSF53335">
    <property type="entry name" value="S-adenosyl-L-methionine-dependent methyltransferases"/>
    <property type="match status" value="1"/>
</dbReference>
<dbReference type="Proteomes" id="UP000282674">
    <property type="component" value="Unassembled WGS sequence"/>
</dbReference>
<reference evidence="2 3" key="1">
    <citation type="submission" date="2018-10" db="EMBL/GenBank/DDBJ databases">
        <title>Isolation from soil.</title>
        <authorList>
            <person name="Hu J."/>
        </authorList>
    </citation>
    <scope>NUCLEOTIDE SEQUENCE [LARGE SCALE GENOMIC DNA]</scope>
    <source>
        <strain evidence="2 3">NEAU-Ht49</strain>
    </source>
</reference>
<accession>A0A3M2LP84</accession>
<feature type="domain" description="Methyltransferase type 11" evidence="1">
    <location>
        <begin position="69"/>
        <end position="165"/>
    </location>
</feature>
<dbReference type="InterPro" id="IPR029063">
    <property type="entry name" value="SAM-dependent_MTases_sf"/>
</dbReference>
<dbReference type="EMBL" id="RFFG01000087">
    <property type="protein sequence ID" value="RMI38343.1"/>
    <property type="molecule type" value="Genomic_DNA"/>
</dbReference>
<keyword evidence="2" id="KW-0489">Methyltransferase</keyword>
<dbReference type="InterPro" id="IPR013216">
    <property type="entry name" value="Methyltransf_11"/>
</dbReference>
<dbReference type="GO" id="GO:0008757">
    <property type="term" value="F:S-adenosylmethionine-dependent methyltransferase activity"/>
    <property type="evidence" value="ECO:0007669"/>
    <property type="project" value="InterPro"/>
</dbReference>
<evidence type="ECO:0000259" key="1">
    <source>
        <dbReference type="Pfam" id="PF08241"/>
    </source>
</evidence>
<dbReference type="PANTHER" id="PTHR43591">
    <property type="entry name" value="METHYLTRANSFERASE"/>
    <property type="match status" value="1"/>
</dbReference>
<keyword evidence="3" id="KW-1185">Reference proteome</keyword>
<proteinExistence type="predicted"/>
<organism evidence="2 3">
    <name type="scientific">Actinomadura harenae</name>
    <dbReference type="NCBI Taxonomy" id="2483351"/>
    <lineage>
        <taxon>Bacteria</taxon>
        <taxon>Bacillati</taxon>
        <taxon>Actinomycetota</taxon>
        <taxon>Actinomycetes</taxon>
        <taxon>Streptosporangiales</taxon>
        <taxon>Thermomonosporaceae</taxon>
        <taxon>Actinomadura</taxon>
    </lineage>
</organism>
<gene>
    <name evidence="2" type="ORF">EBO15_33080</name>
</gene>
<dbReference type="AlphaFoldDB" id="A0A3M2LP84"/>